<dbReference type="GO" id="GO:1905515">
    <property type="term" value="P:non-motile cilium assembly"/>
    <property type="evidence" value="ECO:0007669"/>
    <property type="project" value="TreeGrafter"/>
</dbReference>
<dbReference type="AlphaFoldDB" id="A0A183IYB6"/>
<name>A0A183IYB6_9BILA</name>
<protein>
    <submittedName>
        <fullName evidence="2">Biotinidase</fullName>
    </submittedName>
</protein>
<evidence type="ECO:0000259" key="1">
    <source>
        <dbReference type="Pfam" id="PF24652"/>
    </source>
</evidence>
<proteinExistence type="predicted"/>
<feature type="domain" description="Centrosomal protein of 76 kDa C-terminal" evidence="1">
    <location>
        <begin position="34"/>
        <end position="74"/>
    </location>
</feature>
<organism evidence="2">
    <name type="scientific">Soboliphyme baturini</name>
    <dbReference type="NCBI Taxonomy" id="241478"/>
    <lineage>
        <taxon>Eukaryota</taxon>
        <taxon>Metazoa</taxon>
        <taxon>Ecdysozoa</taxon>
        <taxon>Nematoda</taxon>
        <taxon>Enoplea</taxon>
        <taxon>Dorylaimia</taxon>
        <taxon>Dioctophymatida</taxon>
        <taxon>Dioctophymatoidea</taxon>
        <taxon>Soboliphymatidae</taxon>
        <taxon>Soboliphyme</taxon>
    </lineage>
</organism>
<dbReference type="GO" id="GO:1904491">
    <property type="term" value="P:protein localization to ciliary transition zone"/>
    <property type="evidence" value="ECO:0007669"/>
    <property type="project" value="TreeGrafter"/>
</dbReference>
<dbReference type="GO" id="GO:0035869">
    <property type="term" value="C:ciliary transition zone"/>
    <property type="evidence" value="ECO:0007669"/>
    <property type="project" value="TreeGrafter"/>
</dbReference>
<evidence type="ECO:0000313" key="2">
    <source>
        <dbReference type="WBParaSite" id="SBAD_0000892501-mRNA-1"/>
    </source>
</evidence>
<dbReference type="WBParaSite" id="SBAD_0000892501-mRNA-1">
    <property type="protein sequence ID" value="SBAD_0000892501-mRNA-1"/>
    <property type="gene ID" value="SBAD_0000892501"/>
</dbReference>
<reference evidence="2" key="1">
    <citation type="submission" date="2016-06" db="UniProtKB">
        <authorList>
            <consortium name="WormBaseParasite"/>
        </authorList>
    </citation>
    <scope>IDENTIFICATION</scope>
</reference>
<dbReference type="PANTHER" id="PTHR20837:SF0">
    <property type="entry name" value="COILED-COIL AND C2 DOMAIN-CONTAINING PROTEIN 2A"/>
    <property type="match status" value="1"/>
</dbReference>
<dbReference type="Pfam" id="PF24652">
    <property type="entry name" value="CEP76_C"/>
    <property type="match status" value="1"/>
</dbReference>
<sequence length="82" mass="9432">LFSFKFTNITIFSNRSYFQIYGCALNQGYTSCEQLIESVRQANVHNCAAADVEFAVAVYVHPYMNNILSVWISVSQLLRKRM</sequence>
<dbReference type="InterPro" id="IPR056288">
    <property type="entry name" value="CEP76_C"/>
</dbReference>
<accession>A0A183IYB6</accession>
<dbReference type="PANTHER" id="PTHR20837">
    <property type="entry name" value="CENTROSOMAL PROTEIN-RELATED"/>
    <property type="match status" value="1"/>
</dbReference>
<dbReference type="InterPro" id="IPR052434">
    <property type="entry name" value="Tectonic-like_complex_comp"/>
</dbReference>